<name>A0A1M7P781_9PSED</name>
<accession>A0A1M7P781</accession>
<gene>
    <name evidence="1" type="ORF">SAMN05216593_108197</name>
</gene>
<dbReference type="AlphaFoldDB" id="A0A1M7P781"/>
<dbReference type="EMBL" id="FRDA01000008">
    <property type="protein sequence ID" value="SHN12472.1"/>
    <property type="molecule type" value="Genomic_DNA"/>
</dbReference>
<reference evidence="1 2" key="1">
    <citation type="submission" date="2016-11" db="EMBL/GenBank/DDBJ databases">
        <authorList>
            <person name="Jaros S."/>
            <person name="Januszkiewicz K."/>
            <person name="Wedrychowicz H."/>
        </authorList>
    </citation>
    <scope>NUCLEOTIDE SEQUENCE [LARGE SCALE GENOMIC DNA]</scope>
    <source>
        <strain evidence="1 2">LMG 26898</strain>
    </source>
</reference>
<sequence length="31" mass="3132">MATLSGCDEKTGGAYPLWEDSLTSSAIGEAA</sequence>
<evidence type="ECO:0000313" key="1">
    <source>
        <dbReference type="EMBL" id="SHN12472.1"/>
    </source>
</evidence>
<organism evidence="1 2">
    <name type="scientific">Pseudomonas asturiensis</name>
    <dbReference type="NCBI Taxonomy" id="1190415"/>
    <lineage>
        <taxon>Bacteria</taxon>
        <taxon>Pseudomonadati</taxon>
        <taxon>Pseudomonadota</taxon>
        <taxon>Gammaproteobacteria</taxon>
        <taxon>Pseudomonadales</taxon>
        <taxon>Pseudomonadaceae</taxon>
        <taxon>Pseudomonas</taxon>
    </lineage>
</organism>
<dbReference type="Proteomes" id="UP000183983">
    <property type="component" value="Unassembled WGS sequence"/>
</dbReference>
<evidence type="ECO:0000313" key="2">
    <source>
        <dbReference type="Proteomes" id="UP000183983"/>
    </source>
</evidence>
<protein>
    <submittedName>
        <fullName evidence="1">Uncharacterized protein</fullName>
    </submittedName>
</protein>
<proteinExistence type="predicted"/>